<evidence type="ECO:0000256" key="1">
    <source>
        <dbReference type="SAM" id="Phobius"/>
    </source>
</evidence>
<feature type="non-terminal residue" evidence="2">
    <location>
        <position position="1"/>
    </location>
</feature>
<keyword evidence="1" id="KW-1133">Transmembrane helix</keyword>
<proteinExistence type="evidence at transcript level"/>
<reference evidence="2" key="1">
    <citation type="submission" date="2012-11" db="EMBL/GenBank/DDBJ databases">
        <authorList>
            <person name="Lucero-Rivera Y.E."/>
            <person name="Tovar-Ramirez D."/>
        </authorList>
    </citation>
    <scope>NUCLEOTIDE SEQUENCE</scope>
    <source>
        <tissue evidence="2">Salivary gland</tissue>
    </source>
</reference>
<reference evidence="2" key="2">
    <citation type="journal article" date="2015" name="J. Proteomics">
        <title>Sexual differences in the sialomes of the zebra tick, Rhipicephalus pulchellus.</title>
        <authorList>
            <person name="Tan A.W."/>
            <person name="Francischetti I.M."/>
            <person name="Slovak M."/>
            <person name="Kini R.M."/>
            <person name="Ribeiro J.M."/>
        </authorList>
    </citation>
    <scope>NUCLEOTIDE SEQUENCE</scope>
    <source>
        <tissue evidence="2">Salivary gland</tissue>
    </source>
</reference>
<evidence type="ECO:0000313" key="2">
    <source>
        <dbReference type="EMBL" id="JAA63724.1"/>
    </source>
</evidence>
<dbReference type="AlphaFoldDB" id="L7MKN5"/>
<dbReference type="EMBL" id="GACK01001310">
    <property type="protein sequence ID" value="JAA63724.1"/>
    <property type="molecule type" value="mRNA"/>
</dbReference>
<keyword evidence="1" id="KW-0812">Transmembrane</keyword>
<accession>L7MKN5</accession>
<protein>
    <submittedName>
        <fullName evidence="2">Uncharacterized protein</fullName>
    </submittedName>
</protein>
<sequence length="101" mass="10667">SGPVRGASSIASLASVLGGCLNHAATKRTPVRVILAVSSYPRMPTAGIVVRCPLRLNPSFCESARGPQRFLGATHKPTQLLTLLMLLLLILIKYVSGLGDE</sequence>
<keyword evidence="1" id="KW-0472">Membrane</keyword>
<organism evidence="2">
    <name type="scientific">Rhipicephalus pulchellus</name>
    <name type="common">Yellow backed tick</name>
    <name type="synonym">Dermacentor pulchellus</name>
    <dbReference type="NCBI Taxonomy" id="72859"/>
    <lineage>
        <taxon>Eukaryota</taxon>
        <taxon>Metazoa</taxon>
        <taxon>Ecdysozoa</taxon>
        <taxon>Arthropoda</taxon>
        <taxon>Chelicerata</taxon>
        <taxon>Arachnida</taxon>
        <taxon>Acari</taxon>
        <taxon>Parasitiformes</taxon>
        <taxon>Ixodida</taxon>
        <taxon>Ixodoidea</taxon>
        <taxon>Ixodidae</taxon>
        <taxon>Rhipicephalinae</taxon>
        <taxon>Rhipicephalus</taxon>
        <taxon>Rhipicephalus</taxon>
    </lineage>
</organism>
<name>L7MKN5_RHIPC</name>
<feature type="transmembrane region" description="Helical" evidence="1">
    <location>
        <begin position="78"/>
        <end position="96"/>
    </location>
</feature>